<evidence type="ECO:0000313" key="3">
    <source>
        <dbReference type="Proteomes" id="UP001519272"/>
    </source>
</evidence>
<keyword evidence="3" id="KW-1185">Reference proteome</keyword>
<protein>
    <submittedName>
        <fullName evidence="2">Magnesium-transporting ATPase (P-type)</fullName>
    </submittedName>
</protein>
<dbReference type="EMBL" id="JAGGKG010000019">
    <property type="protein sequence ID" value="MBP1906922.1"/>
    <property type="molecule type" value="Genomic_DNA"/>
</dbReference>
<sequence>MIGIAIVFAAISWIEWKSIQKKSDEDKKKKWTIMITIATLFILCEVLFLLRNVFQIDIFVKILFDKLEKWILMEH</sequence>
<feature type="transmembrane region" description="Helical" evidence="1">
    <location>
        <begin position="31"/>
        <end position="50"/>
    </location>
</feature>
<dbReference type="RefSeq" id="WP_210090508.1">
    <property type="nucleotide sequence ID" value="NZ_JAGGKG010000019.1"/>
</dbReference>
<reference evidence="2 3" key="1">
    <citation type="submission" date="2021-03" db="EMBL/GenBank/DDBJ databases">
        <title>Genomic Encyclopedia of Type Strains, Phase IV (KMG-IV): sequencing the most valuable type-strain genomes for metagenomic binning, comparative biology and taxonomic classification.</title>
        <authorList>
            <person name="Goeker M."/>
        </authorList>
    </citation>
    <scope>NUCLEOTIDE SEQUENCE [LARGE SCALE GENOMIC DNA]</scope>
    <source>
        <strain evidence="2 3">DSM 14349</strain>
    </source>
</reference>
<accession>A0ABS4FWH1</accession>
<gene>
    <name evidence="2" type="ORF">J2Z32_003587</name>
</gene>
<organism evidence="2 3">
    <name type="scientific">Paenibacillus turicensis</name>
    <dbReference type="NCBI Taxonomy" id="160487"/>
    <lineage>
        <taxon>Bacteria</taxon>
        <taxon>Bacillati</taxon>
        <taxon>Bacillota</taxon>
        <taxon>Bacilli</taxon>
        <taxon>Bacillales</taxon>
        <taxon>Paenibacillaceae</taxon>
        <taxon>Paenibacillus</taxon>
    </lineage>
</organism>
<keyword evidence="1" id="KW-0472">Membrane</keyword>
<comment type="caution">
    <text evidence="2">The sequence shown here is derived from an EMBL/GenBank/DDBJ whole genome shotgun (WGS) entry which is preliminary data.</text>
</comment>
<evidence type="ECO:0000313" key="2">
    <source>
        <dbReference type="EMBL" id="MBP1906922.1"/>
    </source>
</evidence>
<keyword evidence="1" id="KW-1133">Transmembrane helix</keyword>
<proteinExistence type="predicted"/>
<name>A0ABS4FWH1_9BACL</name>
<keyword evidence="1" id="KW-0812">Transmembrane</keyword>
<evidence type="ECO:0000256" key="1">
    <source>
        <dbReference type="SAM" id="Phobius"/>
    </source>
</evidence>
<dbReference type="Proteomes" id="UP001519272">
    <property type="component" value="Unassembled WGS sequence"/>
</dbReference>